<reference evidence="1 2" key="1">
    <citation type="submission" date="2015-10" db="EMBL/GenBank/DDBJ databases">
        <authorList>
            <person name="Gilbert D.G."/>
        </authorList>
    </citation>
    <scope>NUCLEOTIDE SEQUENCE [LARGE SCALE GENOMIC DNA]</scope>
    <source>
        <strain evidence="1 2">NRRL B-16712</strain>
    </source>
</reference>
<name>A0A117MQH3_9ACTN</name>
<accession>A0A117MQH3</accession>
<dbReference type="AlphaFoldDB" id="A0A117MQH3"/>
<evidence type="ECO:0000313" key="1">
    <source>
        <dbReference type="EMBL" id="KUL30172.1"/>
    </source>
</evidence>
<evidence type="ECO:0000313" key="2">
    <source>
        <dbReference type="Proteomes" id="UP000053244"/>
    </source>
</evidence>
<comment type="caution">
    <text evidence="1">The sequence shown here is derived from an EMBL/GenBank/DDBJ whole genome shotgun (WGS) entry which is preliminary data.</text>
</comment>
<dbReference type="Proteomes" id="UP000053244">
    <property type="component" value="Unassembled WGS sequence"/>
</dbReference>
<protein>
    <submittedName>
        <fullName evidence="1">Uncharacterized protein</fullName>
    </submittedName>
</protein>
<dbReference type="EMBL" id="LLZH01000257">
    <property type="protein sequence ID" value="KUL30172.1"/>
    <property type="molecule type" value="Genomic_DNA"/>
</dbReference>
<keyword evidence="2" id="KW-1185">Reference proteome</keyword>
<organism evidence="1 2">
    <name type="scientific">Actinoplanes awajinensis subsp. mycoplanecinus</name>
    <dbReference type="NCBI Taxonomy" id="135947"/>
    <lineage>
        <taxon>Bacteria</taxon>
        <taxon>Bacillati</taxon>
        <taxon>Actinomycetota</taxon>
        <taxon>Actinomycetes</taxon>
        <taxon>Micromonosporales</taxon>
        <taxon>Micromonosporaceae</taxon>
        <taxon>Actinoplanes</taxon>
    </lineage>
</organism>
<sequence length="106" mass="10658">MAGFPAEPVAGFPVAAAVIVFRAGVPGVTDFPAPAPPATDLVAAGLIGSRATPLRVDFFAESARAVTTLFADVAVAADVDFARVGSTRPRVVSLRPRVGSARPSAG</sequence>
<proteinExistence type="predicted"/>
<gene>
    <name evidence="1" type="ORF">ADL15_24920</name>
</gene>